<dbReference type="RefSeq" id="WP_150011776.1">
    <property type="nucleotide sequence ID" value="NZ_VWSG01000004.1"/>
</dbReference>
<proteinExistence type="predicted"/>
<keyword evidence="4" id="KW-1185">Reference proteome</keyword>
<dbReference type="Pfam" id="PF13648">
    <property type="entry name" value="Lipocalin_4"/>
    <property type="match status" value="1"/>
</dbReference>
<feature type="signal peptide" evidence="1">
    <location>
        <begin position="1"/>
        <end position="22"/>
    </location>
</feature>
<sequence length="155" mass="17311">MKKISTYLFAASVGLLSLTACSGDDNAPTTEPQPTNHLLGQWKLNTMSVTSYENGEVVQQNIDTPVGSQITWEYDFKADNKVDYYMAIPSAGFEEKGSGTYTRTGNTLTMTINDEAQSFEISKSDADNLHLKMTEEEVDGDITYKDEIEQKFIRK</sequence>
<dbReference type="PROSITE" id="PS51257">
    <property type="entry name" value="PROKAR_LIPOPROTEIN"/>
    <property type="match status" value="1"/>
</dbReference>
<evidence type="ECO:0000256" key="1">
    <source>
        <dbReference type="SAM" id="SignalP"/>
    </source>
</evidence>
<evidence type="ECO:0000259" key="2">
    <source>
        <dbReference type="Pfam" id="PF13648"/>
    </source>
</evidence>
<dbReference type="Proteomes" id="UP000325141">
    <property type="component" value="Unassembled WGS sequence"/>
</dbReference>
<organism evidence="3 4">
    <name type="scientific">Paenimyroides baculatum</name>
    <dbReference type="NCBI Taxonomy" id="2608000"/>
    <lineage>
        <taxon>Bacteria</taxon>
        <taxon>Pseudomonadati</taxon>
        <taxon>Bacteroidota</taxon>
        <taxon>Flavobacteriia</taxon>
        <taxon>Flavobacteriales</taxon>
        <taxon>Flavobacteriaceae</taxon>
        <taxon>Paenimyroides</taxon>
    </lineage>
</organism>
<gene>
    <name evidence="3" type="ORF">F0460_07380</name>
</gene>
<accession>A0A5M6CKD8</accession>
<name>A0A5M6CKD8_9FLAO</name>
<evidence type="ECO:0000313" key="3">
    <source>
        <dbReference type="EMBL" id="KAA5535594.1"/>
    </source>
</evidence>
<evidence type="ECO:0000313" key="4">
    <source>
        <dbReference type="Proteomes" id="UP000325141"/>
    </source>
</evidence>
<keyword evidence="1" id="KW-0732">Signal</keyword>
<dbReference type="InterPro" id="IPR024311">
    <property type="entry name" value="Lipocalin-like"/>
</dbReference>
<dbReference type="EMBL" id="VWSG01000004">
    <property type="protein sequence ID" value="KAA5535594.1"/>
    <property type="molecule type" value="Genomic_DNA"/>
</dbReference>
<feature type="chain" id="PRO_5024464051" description="Lipocalin-like domain-containing protein" evidence="1">
    <location>
        <begin position="23"/>
        <end position="155"/>
    </location>
</feature>
<dbReference type="AlphaFoldDB" id="A0A5M6CKD8"/>
<reference evidence="3 4" key="1">
    <citation type="submission" date="2019-09" db="EMBL/GenBank/DDBJ databases">
        <title>Genome sequence and assembly of Flavobacterium sp.</title>
        <authorList>
            <person name="Chhetri G."/>
        </authorList>
    </citation>
    <scope>NUCLEOTIDE SEQUENCE [LARGE SCALE GENOMIC DNA]</scope>
    <source>
        <strain evidence="3 4">SNL9</strain>
    </source>
</reference>
<protein>
    <recommendedName>
        <fullName evidence="2">Lipocalin-like domain-containing protein</fullName>
    </recommendedName>
</protein>
<comment type="caution">
    <text evidence="3">The sequence shown here is derived from an EMBL/GenBank/DDBJ whole genome shotgun (WGS) entry which is preliminary data.</text>
</comment>
<feature type="domain" description="Lipocalin-like" evidence="2">
    <location>
        <begin position="38"/>
        <end position="130"/>
    </location>
</feature>